<gene>
    <name evidence="1" type="ORF">GYMLUDRAFT_171568</name>
</gene>
<dbReference type="EMBL" id="KN834787">
    <property type="protein sequence ID" value="KIK58019.1"/>
    <property type="molecule type" value="Genomic_DNA"/>
</dbReference>
<dbReference type="AlphaFoldDB" id="A0A0D0C6A6"/>
<reference evidence="1 2" key="1">
    <citation type="submission" date="2014-04" db="EMBL/GenBank/DDBJ databases">
        <title>Evolutionary Origins and Diversification of the Mycorrhizal Mutualists.</title>
        <authorList>
            <consortium name="DOE Joint Genome Institute"/>
            <consortium name="Mycorrhizal Genomics Consortium"/>
            <person name="Kohler A."/>
            <person name="Kuo A."/>
            <person name="Nagy L.G."/>
            <person name="Floudas D."/>
            <person name="Copeland A."/>
            <person name="Barry K.W."/>
            <person name="Cichocki N."/>
            <person name="Veneault-Fourrey C."/>
            <person name="LaButti K."/>
            <person name="Lindquist E.A."/>
            <person name="Lipzen A."/>
            <person name="Lundell T."/>
            <person name="Morin E."/>
            <person name="Murat C."/>
            <person name="Riley R."/>
            <person name="Ohm R."/>
            <person name="Sun H."/>
            <person name="Tunlid A."/>
            <person name="Henrissat B."/>
            <person name="Grigoriev I.V."/>
            <person name="Hibbett D.S."/>
            <person name="Martin F."/>
        </authorList>
    </citation>
    <scope>NUCLEOTIDE SEQUENCE [LARGE SCALE GENOMIC DNA]</scope>
    <source>
        <strain evidence="1 2">FD-317 M1</strain>
    </source>
</reference>
<dbReference type="Proteomes" id="UP000053593">
    <property type="component" value="Unassembled WGS sequence"/>
</dbReference>
<proteinExistence type="predicted"/>
<name>A0A0D0C6A6_9AGAR</name>
<protein>
    <submittedName>
        <fullName evidence="1">Uncharacterized protein</fullName>
    </submittedName>
</protein>
<evidence type="ECO:0000313" key="1">
    <source>
        <dbReference type="EMBL" id="KIK58019.1"/>
    </source>
</evidence>
<organism evidence="1 2">
    <name type="scientific">Collybiopsis luxurians FD-317 M1</name>
    <dbReference type="NCBI Taxonomy" id="944289"/>
    <lineage>
        <taxon>Eukaryota</taxon>
        <taxon>Fungi</taxon>
        <taxon>Dikarya</taxon>
        <taxon>Basidiomycota</taxon>
        <taxon>Agaricomycotina</taxon>
        <taxon>Agaricomycetes</taxon>
        <taxon>Agaricomycetidae</taxon>
        <taxon>Agaricales</taxon>
        <taxon>Marasmiineae</taxon>
        <taxon>Omphalotaceae</taxon>
        <taxon>Collybiopsis</taxon>
        <taxon>Collybiopsis luxurians</taxon>
    </lineage>
</organism>
<sequence>MVMLMLCVRIKDATLTAVDSNDACNMMLILIQDCNSNWIASQHVCLRVFFSGCVFESYPLTIMEAPSNTTSLTSPS</sequence>
<dbReference type="HOGENOM" id="CLU_2654747_0_0_1"/>
<evidence type="ECO:0000313" key="2">
    <source>
        <dbReference type="Proteomes" id="UP000053593"/>
    </source>
</evidence>
<dbReference type="OrthoDB" id="3944240at2759"/>
<accession>A0A0D0C6A6</accession>
<keyword evidence="2" id="KW-1185">Reference proteome</keyword>